<evidence type="ECO:0000313" key="3">
    <source>
        <dbReference type="EMBL" id="BEH02570.1"/>
    </source>
</evidence>
<keyword evidence="4" id="KW-1185">Reference proteome</keyword>
<evidence type="ECO:0000313" key="4">
    <source>
        <dbReference type="Proteomes" id="UP001431656"/>
    </source>
</evidence>
<dbReference type="EMBL" id="AP028056">
    <property type="protein sequence ID" value="BEH02570.1"/>
    <property type="molecule type" value="Genomic_DNA"/>
</dbReference>
<dbReference type="GO" id="GO:0016209">
    <property type="term" value="F:antioxidant activity"/>
    <property type="evidence" value="ECO:0007669"/>
    <property type="project" value="InterPro"/>
</dbReference>
<dbReference type="Proteomes" id="UP001431656">
    <property type="component" value="Chromosome"/>
</dbReference>
<protein>
    <submittedName>
        <fullName evidence="3">TlpA disulfide reductase family protein</fullName>
    </submittedName>
</protein>
<keyword evidence="1" id="KW-0472">Membrane</keyword>
<proteinExistence type="predicted"/>
<organism evidence="3 4">
    <name type="scientific">Brooklawnia propionicigenes</name>
    <dbReference type="NCBI Taxonomy" id="3041175"/>
    <lineage>
        <taxon>Bacteria</taxon>
        <taxon>Bacillati</taxon>
        <taxon>Actinomycetota</taxon>
        <taxon>Actinomycetes</taxon>
        <taxon>Propionibacteriales</taxon>
        <taxon>Propionibacteriaceae</taxon>
        <taxon>Brooklawnia</taxon>
    </lineage>
</organism>
<dbReference type="CDD" id="cd02966">
    <property type="entry name" value="TlpA_like_family"/>
    <property type="match status" value="1"/>
</dbReference>
<sequence>MPDPDWRARIRGSRLGNLTVLAVTALAVLIGSWLVMRPGDEAAPVAVSKVDVPGAAAAPVVGDQAPGFTATDLNGASVSLDGLRGRPVWLVFMATWCTGCRAEVPDVQGFHERSGGEVEVIAVYVGEPATAVQPFADRLGLSFTQLPDGQTTLSSAYGVMGVPAHFFLDSAGVVQETRIGVLSPDQIDQAVAKVTV</sequence>
<dbReference type="InterPro" id="IPR013766">
    <property type="entry name" value="Thioredoxin_domain"/>
</dbReference>
<dbReference type="Gene3D" id="3.40.30.10">
    <property type="entry name" value="Glutaredoxin"/>
    <property type="match status" value="1"/>
</dbReference>
<accession>A0AAN0KC99</accession>
<dbReference type="InterPro" id="IPR000866">
    <property type="entry name" value="AhpC/TSA"/>
</dbReference>
<dbReference type="GO" id="GO:0016491">
    <property type="term" value="F:oxidoreductase activity"/>
    <property type="evidence" value="ECO:0007669"/>
    <property type="project" value="InterPro"/>
</dbReference>
<dbReference type="InterPro" id="IPR050553">
    <property type="entry name" value="Thioredoxin_ResA/DsbE_sf"/>
</dbReference>
<dbReference type="RefSeq" id="WP_286264319.1">
    <property type="nucleotide sequence ID" value="NZ_AP028056.1"/>
</dbReference>
<keyword evidence="1" id="KW-1133">Transmembrane helix</keyword>
<evidence type="ECO:0000256" key="1">
    <source>
        <dbReference type="SAM" id="Phobius"/>
    </source>
</evidence>
<dbReference type="PROSITE" id="PS51352">
    <property type="entry name" value="THIOREDOXIN_2"/>
    <property type="match status" value="1"/>
</dbReference>
<keyword evidence="1" id="KW-0812">Transmembrane</keyword>
<dbReference type="KEGG" id="broo:brsh051_18510"/>
<feature type="domain" description="Thioredoxin" evidence="2">
    <location>
        <begin position="59"/>
        <end position="196"/>
    </location>
</feature>
<evidence type="ECO:0000259" key="2">
    <source>
        <dbReference type="PROSITE" id="PS51352"/>
    </source>
</evidence>
<dbReference type="InterPro" id="IPR036249">
    <property type="entry name" value="Thioredoxin-like_sf"/>
</dbReference>
<feature type="transmembrane region" description="Helical" evidence="1">
    <location>
        <begin position="15"/>
        <end position="36"/>
    </location>
</feature>
<gene>
    <name evidence="3" type="ORF">brsh051_18510</name>
</gene>
<name>A0AAN0KC99_9ACTN</name>
<reference evidence="3" key="1">
    <citation type="journal article" date="2024" name="Int. J. Syst. Evol. Microbiol.">
        <title>Brooklawnia propionicigenes sp. nov., a facultatively anaerobic, propionate-producing bacterium isolated from a methanogenic reactor treating waste from cattle farms.</title>
        <authorList>
            <person name="Akita Y."/>
            <person name="Ueki A."/>
            <person name="Tonouchi A."/>
            <person name="Sugawara Y."/>
            <person name="Honma S."/>
            <person name="Kaku N."/>
            <person name="Ueki K."/>
        </authorList>
    </citation>
    <scope>NUCLEOTIDE SEQUENCE</scope>
    <source>
        <strain evidence="3">SH051</strain>
    </source>
</reference>
<dbReference type="Pfam" id="PF00578">
    <property type="entry name" value="AhpC-TSA"/>
    <property type="match status" value="1"/>
</dbReference>
<dbReference type="PANTHER" id="PTHR42852:SF1">
    <property type="entry name" value="THIOREDOXIN-LIKE PROTEIN YNEN"/>
    <property type="match status" value="1"/>
</dbReference>
<dbReference type="AlphaFoldDB" id="A0AAN0KC99"/>
<dbReference type="SUPFAM" id="SSF52833">
    <property type="entry name" value="Thioredoxin-like"/>
    <property type="match status" value="1"/>
</dbReference>
<dbReference type="PANTHER" id="PTHR42852">
    <property type="entry name" value="THIOL:DISULFIDE INTERCHANGE PROTEIN DSBE"/>
    <property type="match status" value="1"/>
</dbReference>